<proteinExistence type="predicted"/>
<dbReference type="EMBL" id="BNDY01000017">
    <property type="protein sequence ID" value="GHI39889.1"/>
    <property type="molecule type" value="Genomic_DNA"/>
</dbReference>
<sequence>MRQTHFSRRRLTTPASTAVPLIRHCCRGPYPSAGHRTNRLFPLSPPADQTDTVVVKLGVWITNTKSRRDKLTPEQRAQLAELGLEWAR</sequence>
<reference evidence="1" key="1">
    <citation type="submission" date="2024-05" db="EMBL/GenBank/DDBJ databases">
        <title>Whole genome shotgun sequence of Streptomyces violascens NBRC 12920.</title>
        <authorList>
            <person name="Komaki H."/>
            <person name="Tamura T."/>
        </authorList>
    </citation>
    <scope>NUCLEOTIDE SEQUENCE</scope>
    <source>
        <strain evidence="1">NBRC 12920</strain>
    </source>
</reference>
<name>A0ABQ3QRJ4_9ACTN</name>
<dbReference type="Proteomes" id="UP001050808">
    <property type="component" value="Unassembled WGS sequence"/>
</dbReference>
<protein>
    <recommendedName>
        <fullName evidence="3">Helicase-associated domain-containing protein</fullName>
    </recommendedName>
</protein>
<comment type="caution">
    <text evidence="1">The sequence shown here is derived from an EMBL/GenBank/DDBJ whole genome shotgun (WGS) entry which is preliminary data.</text>
</comment>
<gene>
    <name evidence="1" type="ORF">Sviol_42970</name>
</gene>
<keyword evidence="2" id="KW-1185">Reference proteome</keyword>
<evidence type="ECO:0000313" key="1">
    <source>
        <dbReference type="EMBL" id="GHI39889.1"/>
    </source>
</evidence>
<evidence type="ECO:0008006" key="3">
    <source>
        <dbReference type="Google" id="ProtNLM"/>
    </source>
</evidence>
<accession>A0ABQ3QRJ4</accession>
<organism evidence="1 2">
    <name type="scientific">Streptomyces violascens</name>
    <dbReference type="NCBI Taxonomy" id="67381"/>
    <lineage>
        <taxon>Bacteria</taxon>
        <taxon>Bacillati</taxon>
        <taxon>Actinomycetota</taxon>
        <taxon>Actinomycetes</taxon>
        <taxon>Kitasatosporales</taxon>
        <taxon>Streptomycetaceae</taxon>
        <taxon>Streptomyces</taxon>
    </lineage>
</organism>
<evidence type="ECO:0000313" key="2">
    <source>
        <dbReference type="Proteomes" id="UP001050808"/>
    </source>
</evidence>